<evidence type="ECO:0008006" key="5">
    <source>
        <dbReference type="Google" id="ProtNLM"/>
    </source>
</evidence>
<keyword evidence="4" id="KW-1185">Reference proteome</keyword>
<proteinExistence type="predicted"/>
<dbReference type="Proteomes" id="UP001595683">
    <property type="component" value="Unassembled WGS sequence"/>
</dbReference>
<dbReference type="EMBL" id="JBHRYE010000007">
    <property type="protein sequence ID" value="MFC3670650.1"/>
    <property type="molecule type" value="Genomic_DNA"/>
</dbReference>
<name>A0ABV7UZQ4_9SPHN</name>
<feature type="chain" id="PRO_5045534286" description="Elongation factor P" evidence="2">
    <location>
        <begin position="26"/>
        <end position="152"/>
    </location>
</feature>
<comment type="caution">
    <text evidence="3">The sequence shown here is derived from an EMBL/GenBank/DDBJ whole genome shotgun (WGS) entry which is preliminary data.</text>
</comment>
<evidence type="ECO:0000313" key="4">
    <source>
        <dbReference type="Proteomes" id="UP001595683"/>
    </source>
</evidence>
<protein>
    <recommendedName>
        <fullName evidence="5">Elongation factor P</fullName>
    </recommendedName>
</protein>
<feature type="signal peptide" evidence="2">
    <location>
        <begin position="1"/>
        <end position="25"/>
    </location>
</feature>
<sequence length="152" mass="15402">MTLRARLVLLPAPLLALAGALAASAALTLAAAPARAVPGGDLGTLHNGHWSCDTGGDAATVPRHLPAEDFRIMPDSSYRTPDGKGGGTYVLLGRAMSFTSGPFYGRSYLAQGPNTVLQLDAKGKRTGVRCTRTGAPSGGFADAPEAGVNGAN</sequence>
<keyword evidence="2" id="KW-0732">Signal</keyword>
<feature type="region of interest" description="Disordered" evidence="1">
    <location>
        <begin position="133"/>
        <end position="152"/>
    </location>
</feature>
<evidence type="ECO:0000256" key="1">
    <source>
        <dbReference type="SAM" id="MobiDB-lite"/>
    </source>
</evidence>
<evidence type="ECO:0000313" key="3">
    <source>
        <dbReference type="EMBL" id="MFC3670650.1"/>
    </source>
</evidence>
<dbReference type="RefSeq" id="WP_191323053.1">
    <property type="nucleotide sequence ID" value="NZ_BMZP01000003.1"/>
</dbReference>
<evidence type="ECO:0000256" key="2">
    <source>
        <dbReference type="SAM" id="SignalP"/>
    </source>
</evidence>
<accession>A0ABV7UZQ4</accession>
<organism evidence="3 4">
    <name type="scientific">Novosphingobium pokkalii</name>
    <dbReference type="NCBI Taxonomy" id="1770194"/>
    <lineage>
        <taxon>Bacteria</taxon>
        <taxon>Pseudomonadati</taxon>
        <taxon>Pseudomonadota</taxon>
        <taxon>Alphaproteobacteria</taxon>
        <taxon>Sphingomonadales</taxon>
        <taxon>Sphingomonadaceae</taxon>
        <taxon>Novosphingobium</taxon>
    </lineage>
</organism>
<reference evidence="4" key="1">
    <citation type="journal article" date="2019" name="Int. J. Syst. Evol. Microbiol.">
        <title>The Global Catalogue of Microorganisms (GCM) 10K type strain sequencing project: providing services to taxonomists for standard genome sequencing and annotation.</title>
        <authorList>
            <consortium name="The Broad Institute Genomics Platform"/>
            <consortium name="The Broad Institute Genome Sequencing Center for Infectious Disease"/>
            <person name="Wu L."/>
            <person name="Ma J."/>
        </authorList>
    </citation>
    <scope>NUCLEOTIDE SEQUENCE [LARGE SCALE GENOMIC DNA]</scope>
    <source>
        <strain evidence="4">KCTC 42224</strain>
    </source>
</reference>
<gene>
    <name evidence="3" type="ORF">ACFOOT_04365</name>
</gene>